<dbReference type="InterPro" id="IPR007111">
    <property type="entry name" value="NACHT_NTPase"/>
</dbReference>
<keyword evidence="1" id="KW-0812">Transmembrane</keyword>
<keyword evidence="1" id="KW-1133">Transmembrane helix</keyword>
<evidence type="ECO:0000256" key="1">
    <source>
        <dbReference type="SAM" id="Phobius"/>
    </source>
</evidence>
<gene>
    <name evidence="3" type="ORF">GCM10010191_49960</name>
</gene>
<evidence type="ECO:0000313" key="3">
    <source>
        <dbReference type="EMBL" id="GAA2430397.1"/>
    </source>
</evidence>
<name>A0ABP5WLM7_9ACTN</name>
<evidence type="ECO:0000313" key="4">
    <source>
        <dbReference type="Proteomes" id="UP001501231"/>
    </source>
</evidence>
<feature type="transmembrane region" description="Helical" evidence="1">
    <location>
        <begin position="52"/>
        <end position="73"/>
    </location>
</feature>
<dbReference type="EMBL" id="BAAARW010000020">
    <property type="protein sequence ID" value="GAA2430397.1"/>
    <property type="molecule type" value="Genomic_DNA"/>
</dbReference>
<dbReference type="SUPFAM" id="SSF52540">
    <property type="entry name" value="P-loop containing nucleoside triphosphate hydrolases"/>
    <property type="match status" value="1"/>
</dbReference>
<dbReference type="Proteomes" id="UP001501231">
    <property type="component" value="Unassembled WGS sequence"/>
</dbReference>
<dbReference type="Gene3D" id="3.40.50.300">
    <property type="entry name" value="P-loop containing nucleotide triphosphate hydrolases"/>
    <property type="match status" value="1"/>
</dbReference>
<dbReference type="Pfam" id="PF05729">
    <property type="entry name" value="NACHT"/>
    <property type="match status" value="1"/>
</dbReference>
<dbReference type="InterPro" id="IPR027417">
    <property type="entry name" value="P-loop_NTPase"/>
</dbReference>
<feature type="transmembrane region" description="Helical" evidence="1">
    <location>
        <begin position="536"/>
        <end position="560"/>
    </location>
</feature>
<accession>A0ABP5WLM7</accession>
<comment type="caution">
    <text evidence="3">The sequence shown here is derived from an EMBL/GenBank/DDBJ whole genome shotgun (WGS) entry which is preliminary data.</text>
</comment>
<feature type="transmembrane region" description="Helical" evidence="1">
    <location>
        <begin position="492"/>
        <end position="516"/>
    </location>
</feature>
<organism evidence="3 4">
    <name type="scientific">Actinomadura vinacea</name>
    <dbReference type="NCBI Taxonomy" id="115336"/>
    <lineage>
        <taxon>Bacteria</taxon>
        <taxon>Bacillati</taxon>
        <taxon>Actinomycetota</taxon>
        <taxon>Actinomycetes</taxon>
        <taxon>Streptosporangiales</taxon>
        <taxon>Thermomonosporaceae</taxon>
        <taxon>Actinomadura</taxon>
    </lineage>
</organism>
<evidence type="ECO:0000259" key="2">
    <source>
        <dbReference type="Pfam" id="PF05729"/>
    </source>
</evidence>
<keyword evidence="4" id="KW-1185">Reference proteome</keyword>
<protein>
    <recommendedName>
        <fullName evidence="2">NACHT domain-containing protein</fullName>
    </recommendedName>
</protein>
<sequence>MNAAKMAAMRGGKGWWPWAVAGAGLAGLVLLLVVTAVPLGGKDGLQTSADTGQVTGLLIAAGTAAAMLAGWALRTSRATRAVAATGAVTQAKDVLAEVVAEQWQHEARLRSLDDPDPIPVRWRTPEQPPTAATALMDHPANIEPAGVSAAGGVWWTASSADIGALADRFRRTRRRRLVILGGPGTGKTTLAMQLLLHLLATRAPEEPVPVLLPVAGWDTEEHPRLHDWLSNRLARDHPALRSADLGIDAVRAMTARGHILAVLDGLDELPPPAQSKVIIALNRSLGGDDQLILTSRTTEFTTAVTAAGNVITSAAVLEPRPLDPAAAAEYLTRCLPPHPGSVWQDILAALRITLPPDQALPGSAASGPVAALADVAATPLGLWLLRTVYIAPGANLSELADSVRFPDSAALRAHLFDHLIGALIATREPSKNSADPFRPRRRHDPAQVQRWLGYLAHHLSGRFATADGGPGVRDFAWWRLAATTLTSVRIRLTAGIAVGLTVGFTIWLTGVLTNGLKDRFAIGLKDGFAFGLTDGFAVAAAYQASYGLTVGLTVGFAVILRASYWPQDAPGFVHLRLRGRVMLFARIIPRKGVATALVVWPAFGLTVGLTVGRHHAWPAYLIATFWLAQRRRLPLRLMVFLDDAHRLGLLRAVGPIYQFRHAELQDHLTATYQPPA</sequence>
<feature type="domain" description="NACHT" evidence="2">
    <location>
        <begin position="175"/>
        <end position="334"/>
    </location>
</feature>
<reference evidence="4" key="1">
    <citation type="journal article" date="2019" name="Int. J. Syst. Evol. Microbiol.">
        <title>The Global Catalogue of Microorganisms (GCM) 10K type strain sequencing project: providing services to taxonomists for standard genome sequencing and annotation.</title>
        <authorList>
            <consortium name="The Broad Institute Genomics Platform"/>
            <consortium name="The Broad Institute Genome Sequencing Center for Infectious Disease"/>
            <person name="Wu L."/>
            <person name="Ma J."/>
        </authorList>
    </citation>
    <scope>NUCLEOTIDE SEQUENCE [LARGE SCALE GENOMIC DNA]</scope>
    <source>
        <strain evidence="4">JCM 3325</strain>
    </source>
</reference>
<proteinExistence type="predicted"/>
<feature type="transmembrane region" description="Helical" evidence="1">
    <location>
        <begin position="581"/>
        <end position="603"/>
    </location>
</feature>
<keyword evidence="1" id="KW-0472">Membrane</keyword>